<keyword evidence="1" id="KW-0472">Membrane</keyword>
<dbReference type="RefSeq" id="WP_345063562.1">
    <property type="nucleotide sequence ID" value="NZ_BAABCN010000002.1"/>
</dbReference>
<gene>
    <name evidence="2" type="ORF">GCM10022381_12710</name>
</gene>
<sequence length="317" mass="34372">MSTTPPNVSVRKRNDVASRPWRGPVRRYDLFKELSVGIVVVGLVIVGLSAFLSSPDDPSVTLRQWAHSAPADFVATTTAELGGTSTTAMYGPPYNSTPDATQTLGPIDLQSLSGVRIPIDTANDFVIEPLSTLPSPPVAIRIWNSAPETQRTTWTSAYAAALAAAPKNDPGKVAAGEYGPVPALTGALLQMADGGALDNVIQAPGAFYNMDYTRGILFLGDGTYFPGLADAQHLTGDQWGVMNETGNYPGQSWLWLFSFWYQIEPFSSAPNADLLVVVIMLVLSVALMLVPFIPGVRSLPKWIPVHRLIWRDYYRHK</sequence>
<evidence type="ECO:0000256" key="1">
    <source>
        <dbReference type="SAM" id="Phobius"/>
    </source>
</evidence>
<organism evidence="2 3">
    <name type="scientific">Leifsonia kafniensis</name>
    <dbReference type="NCBI Taxonomy" id="475957"/>
    <lineage>
        <taxon>Bacteria</taxon>
        <taxon>Bacillati</taxon>
        <taxon>Actinomycetota</taxon>
        <taxon>Actinomycetes</taxon>
        <taxon>Micrococcales</taxon>
        <taxon>Microbacteriaceae</taxon>
        <taxon>Leifsonia</taxon>
    </lineage>
</organism>
<accession>A0ABP7KAF5</accession>
<proteinExistence type="predicted"/>
<keyword evidence="1" id="KW-1133">Transmembrane helix</keyword>
<dbReference type="Proteomes" id="UP001501803">
    <property type="component" value="Unassembled WGS sequence"/>
</dbReference>
<feature type="transmembrane region" description="Helical" evidence="1">
    <location>
        <begin position="274"/>
        <end position="293"/>
    </location>
</feature>
<dbReference type="EMBL" id="BAABCN010000002">
    <property type="protein sequence ID" value="GAA3871044.1"/>
    <property type="molecule type" value="Genomic_DNA"/>
</dbReference>
<keyword evidence="1" id="KW-0812">Transmembrane</keyword>
<feature type="transmembrane region" description="Helical" evidence="1">
    <location>
        <begin position="34"/>
        <end position="52"/>
    </location>
</feature>
<protein>
    <submittedName>
        <fullName evidence="2">Uncharacterized protein</fullName>
    </submittedName>
</protein>
<comment type="caution">
    <text evidence="2">The sequence shown here is derived from an EMBL/GenBank/DDBJ whole genome shotgun (WGS) entry which is preliminary data.</text>
</comment>
<keyword evidence="3" id="KW-1185">Reference proteome</keyword>
<reference evidence="3" key="1">
    <citation type="journal article" date="2019" name="Int. J. Syst. Evol. Microbiol.">
        <title>The Global Catalogue of Microorganisms (GCM) 10K type strain sequencing project: providing services to taxonomists for standard genome sequencing and annotation.</title>
        <authorList>
            <consortium name="The Broad Institute Genomics Platform"/>
            <consortium name="The Broad Institute Genome Sequencing Center for Infectious Disease"/>
            <person name="Wu L."/>
            <person name="Ma J."/>
        </authorList>
    </citation>
    <scope>NUCLEOTIDE SEQUENCE [LARGE SCALE GENOMIC DNA]</scope>
    <source>
        <strain evidence="3">JCM 17021</strain>
    </source>
</reference>
<evidence type="ECO:0000313" key="3">
    <source>
        <dbReference type="Proteomes" id="UP001501803"/>
    </source>
</evidence>
<name>A0ABP7KAF5_9MICO</name>
<evidence type="ECO:0000313" key="2">
    <source>
        <dbReference type="EMBL" id="GAA3871044.1"/>
    </source>
</evidence>